<evidence type="ECO:0000313" key="1">
    <source>
        <dbReference type="EMBL" id="NYZ70261.1"/>
    </source>
</evidence>
<dbReference type="AlphaFoldDB" id="A0A853IJI2"/>
<accession>A0A853IJI2</accession>
<reference evidence="1 2" key="1">
    <citation type="submission" date="2020-07" db="EMBL/GenBank/DDBJ databases">
        <title>Endozoicomonas sp. nov., isolated from sediment.</title>
        <authorList>
            <person name="Gu T."/>
        </authorList>
    </citation>
    <scope>NUCLEOTIDE SEQUENCE [LARGE SCALE GENOMIC DNA]</scope>
    <source>
        <strain evidence="1 2">SM1973</strain>
    </source>
</reference>
<protein>
    <submittedName>
        <fullName evidence="1">Uncharacterized protein</fullName>
    </submittedName>
</protein>
<comment type="caution">
    <text evidence="1">The sequence shown here is derived from an EMBL/GenBank/DDBJ whole genome shotgun (WGS) entry which is preliminary data.</text>
</comment>
<gene>
    <name evidence="1" type="ORF">H0A36_30065</name>
</gene>
<keyword evidence="2" id="KW-1185">Reference proteome</keyword>
<dbReference type="RefSeq" id="WP_180572162.1">
    <property type="nucleotide sequence ID" value="NZ_JACCKB010000373.1"/>
</dbReference>
<name>A0A853IJI2_9GAMM</name>
<evidence type="ECO:0000313" key="2">
    <source>
        <dbReference type="Proteomes" id="UP000569732"/>
    </source>
</evidence>
<dbReference type="EMBL" id="JACCKB010000373">
    <property type="protein sequence ID" value="NYZ70261.1"/>
    <property type="molecule type" value="Genomic_DNA"/>
</dbReference>
<sequence>MYQTQPQLASCIYPDVEIKNIPVGEYENADDMDILQLRGITMSNRMKYTWGDVKVITASINRAKDYDIDVHKLPSGQVSIIATKNK</sequence>
<dbReference type="Proteomes" id="UP000569732">
    <property type="component" value="Unassembled WGS sequence"/>
</dbReference>
<organism evidence="1 2">
    <name type="scientific">Spartinivicinus marinus</name>
    <dbReference type="NCBI Taxonomy" id="2994442"/>
    <lineage>
        <taxon>Bacteria</taxon>
        <taxon>Pseudomonadati</taxon>
        <taxon>Pseudomonadota</taxon>
        <taxon>Gammaproteobacteria</taxon>
        <taxon>Oceanospirillales</taxon>
        <taxon>Zooshikellaceae</taxon>
        <taxon>Spartinivicinus</taxon>
    </lineage>
</organism>
<proteinExistence type="predicted"/>